<keyword evidence="2" id="KW-0328">Glycosyltransferase</keyword>
<dbReference type="SUPFAM" id="SSF53448">
    <property type="entry name" value="Nucleotide-diphospho-sugar transferases"/>
    <property type="match status" value="1"/>
</dbReference>
<comment type="similarity">
    <text evidence="1">Belongs to the glycosyltransferase 2 family.</text>
</comment>
<dbReference type="InterPro" id="IPR001173">
    <property type="entry name" value="Glyco_trans_2-like"/>
</dbReference>
<dbReference type="PANTHER" id="PTHR43630:SF1">
    <property type="entry name" value="POLY-BETA-1,6-N-ACETYL-D-GLUCOSAMINE SYNTHASE"/>
    <property type="match status" value="1"/>
</dbReference>
<dbReference type="CDD" id="cd02525">
    <property type="entry name" value="Succinoglycan_BP_ExoA"/>
    <property type="match status" value="1"/>
</dbReference>
<keyword evidence="3" id="KW-0808">Transferase</keyword>
<proteinExistence type="inferred from homology"/>
<keyword evidence="4" id="KW-0472">Membrane</keyword>
<dbReference type="Proteomes" id="UP001144612">
    <property type="component" value="Unassembled WGS sequence"/>
</dbReference>
<organism evidence="6 7">
    <name type="scientific">Clostridium brassicae</name>
    <dbReference type="NCBI Taxonomy" id="2999072"/>
    <lineage>
        <taxon>Bacteria</taxon>
        <taxon>Bacillati</taxon>
        <taxon>Bacillota</taxon>
        <taxon>Clostridia</taxon>
        <taxon>Eubacteriales</taxon>
        <taxon>Clostridiaceae</taxon>
        <taxon>Clostridium</taxon>
    </lineage>
</organism>
<evidence type="ECO:0000256" key="1">
    <source>
        <dbReference type="ARBA" id="ARBA00006739"/>
    </source>
</evidence>
<dbReference type="EMBL" id="JAPQFJ010000007">
    <property type="protein sequence ID" value="MCY6958619.1"/>
    <property type="molecule type" value="Genomic_DNA"/>
</dbReference>
<keyword evidence="4" id="KW-0812">Transmembrane</keyword>
<reference evidence="6" key="1">
    <citation type="submission" date="2022-12" db="EMBL/GenBank/DDBJ databases">
        <title>Clostridium sp. nov., isolated from industrial wastewater.</title>
        <authorList>
            <person name="Jiayan W."/>
        </authorList>
    </citation>
    <scope>NUCLEOTIDE SEQUENCE</scope>
    <source>
        <strain evidence="6">ZC22-4</strain>
    </source>
</reference>
<accession>A0ABT4D8I5</accession>
<feature type="transmembrane region" description="Helical" evidence="4">
    <location>
        <begin position="250"/>
        <end position="268"/>
    </location>
</feature>
<keyword evidence="4" id="KW-1133">Transmembrane helix</keyword>
<evidence type="ECO:0000256" key="2">
    <source>
        <dbReference type="ARBA" id="ARBA00022676"/>
    </source>
</evidence>
<dbReference type="Pfam" id="PF00535">
    <property type="entry name" value="Glycos_transf_2"/>
    <property type="match status" value="1"/>
</dbReference>
<feature type="domain" description="Glycosyltransferase 2-like" evidence="5">
    <location>
        <begin position="11"/>
        <end position="179"/>
    </location>
</feature>
<dbReference type="Gene3D" id="3.90.550.10">
    <property type="entry name" value="Spore Coat Polysaccharide Biosynthesis Protein SpsA, Chain A"/>
    <property type="match status" value="1"/>
</dbReference>
<evidence type="ECO:0000259" key="5">
    <source>
        <dbReference type="Pfam" id="PF00535"/>
    </source>
</evidence>
<protein>
    <submittedName>
        <fullName evidence="6">Glycosyltransferase family 2 protein</fullName>
    </submittedName>
</protein>
<feature type="transmembrane region" description="Helical" evidence="4">
    <location>
        <begin position="274"/>
        <end position="295"/>
    </location>
</feature>
<keyword evidence="7" id="KW-1185">Reference proteome</keyword>
<sequence length="344" mass="39134">MEEGKCRETVSVVIPCRNEKDYIGQCLDSFVNQTYPKELFEVFICDGMSDDGTREIIKGYEDKYDNIHLLDNKGLSAPKGMNLGIKKSEKDIIIIFGAHSYADKDFVKNNVGLLQKEGVGCSGGPIETISTNEVGKAISLAMSSPFGVGNALFRYAQKEMYVDTVAFGAYERKVLEEIGLFDEELVRNQDDELNYRVVKAGYNILLSPKVKSKYYSRGSLGKLWRQYYQYGFWKVRVMQKHGKTSSIRHLVPAAFVLANTFGIILGLFFKPILILWLIQLIMYLGLDMLSSIKLIKNDFKLIKYIPFIFPMLHLSYGLGFINGFMTFYVFKSNKAVTKNTKMSR</sequence>
<comment type="caution">
    <text evidence="6">The sequence shown here is derived from an EMBL/GenBank/DDBJ whole genome shotgun (WGS) entry which is preliminary data.</text>
</comment>
<dbReference type="PANTHER" id="PTHR43630">
    <property type="entry name" value="POLY-BETA-1,6-N-ACETYL-D-GLUCOSAMINE SYNTHASE"/>
    <property type="match status" value="1"/>
</dbReference>
<dbReference type="InterPro" id="IPR029044">
    <property type="entry name" value="Nucleotide-diphossugar_trans"/>
</dbReference>
<name>A0ABT4D8I5_9CLOT</name>
<evidence type="ECO:0000256" key="4">
    <source>
        <dbReference type="SAM" id="Phobius"/>
    </source>
</evidence>
<evidence type="ECO:0000313" key="6">
    <source>
        <dbReference type="EMBL" id="MCY6958619.1"/>
    </source>
</evidence>
<dbReference type="RefSeq" id="WP_268061038.1">
    <property type="nucleotide sequence ID" value="NZ_JAPQFJ010000007.1"/>
</dbReference>
<evidence type="ECO:0000313" key="7">
    <source>
        <dbReference type="Proteomes" id="UP001144612"/>
    </source>
</evidence>
<evidence type="ECO:0000256" key="3">
    <source>
        <dbReference type="ARBA" id="ARBA00022679"/>
    </source>
</evidence>
<gene>
    <name evidence="6" type="ORF">OW729_08385</name>
</gene>
<feature type="transmembrane region" description="Helical" evidence="4">
    <location>
        <begin position="307"/>
        <end position="330"/>
    </location>
</feature>